<dbReference type="EMBL" id="LR743504">
    <property type="protein sequence ID" value="CAA2106428.1"/>
    <property type="molecule type" value="Genomic_DNA"/>
</dbReference>
<organism evidence="2">
    <name type="scientific">Methylobacterium bullatum</name>
    <dbReference type="NCBI Taxonomy" id="570505"/>
    <lineage>
        <taxon>Bacteria</taxon>
        <taxon>Pseudomonadati</taxon>
        <taxon>Pseudomonadota</taxon>
        <taxon>Alphaproteobacteria</taxon>
        <taxon>Hyphomicrobiales</taxon>
        <taxon>Methylobacteriaceae</taxon>
        <taxon>Methylobacterium</taxon>
    </lineage>
</organism>
<evidence type="ECO:0000313" key="2">
    <source>
        <dbReference type="EMBL" id="CAA2106428.1"/>
    </source>
</evidence>
<gene>
    <name evidence="2" type="ORF">MBUL_03670</name>
</gene>
<protein>
    <submittedName>
        <fullName evidence="2">Uncharacterized protein</fullName>
    </submittedName>
</protein>
<evidence type="ECO:0000256" key="1">
    <source>
        <dbReference type="SAM" id="MobiDB-lite"/>
    </source>
</evidence>
<accession>A0A679J626</accession>
<reference evidence="2" key="1">
    <citation type="submission" date="2019-12" db="EMBL/GenBank/DDBJ databases">
        <authorList>
            <person name="Cremers G."/>
        </authorList>
    </citation>
    <scope>NUCLEOTIDE SEQUENCE</scope>
    <source>
        <strain evidence="2">Mbul1</strain>
    </source>
</reference>
<proteinExistence type="predicted"/>
<sequence>MSALRPEAALTRAVEALAGHGFAVVARNTRGDSVYLKPEGCSYALRVSNHARTPKQRKNHPDAITSLVIRAATGPAQVDALVETALRNFAGERRKREGDRGGESGRPAVP</sequence>
<feature type="region of interest" description="Disordered" evidence="1">
    <location>
        <begin position="89"/>
        <end position="110"/>
    </location>
</feature>
<feature type="compositionally biased region" description="Basic and acidic residues" evidence="1">
    <location>
        <begin position="90"/>
        <end position="103"/>
    </location>
</feature>
<dbReference type="AlphaFoldDB" id="A0A679J626"/>
<name>A0A679J626_9HYPH</name>